<evidence type="ECO:0000313" key="3">
    <source>
        <dbReference type="EMBL" id="QFI61961.1"/>
    </source>
</evidence>
<sequence>METNANFSLVAWIVGILMLTTIAFAMWLIDPRPNQETYQIKFDRSVEGLQSGSTVTLLGVPVGQVTSVRLAENEPENVVVVLTLDPSAAKVHGLEATISTDLITGEAALVLEGRRGREGIYTDKSGKKIIPAADETGLLGRDATATVETVANSIRALNEGLEPEKQRVITSDLVRLRVTTAALASDAEGWDERLASTKGRLLDLGQRVGGWGNNLRDADRRISGRSASAIAQLRLRQFREGVQNAENKLSQIRSGIPAVEDSLVEGETDLRELSRELAPLSEKIEDIQVEGITSNPPLPDYRPKRREAGTNIDDLK</sequence>
<evidence type="ECO:0000256" key="1">
    <source>
        <dbReference type="SAM" id="MobiDB-lite"/>
    </source>
</evidence>
<feature type="region of interest" description="Disordered" evidence="1">
    <location>
        <begin position="288"/>
        <end position="316"/>
    </location>
</feature>
<reference evidence="4" key="1">
    <citation type="submission" date="2018-09" db="EMBL/GenBank/DDBJ databases">
        <title>Nocardia yunnanensis sp. nov., an actinomycete isolated from a soil sample.</title>
        <authorList>
            <person name="Zhang J."/>
        </authorList>
    </citation>
    <scope>NUCLEOTIDE SEQUENCE [LARGE SCALE GENOMIC DNA]</scope>
    <source>
        <strain evidence="4">21-3</strain>
    </source>
</reference>
<protein>
    <submittedName>
        <fullName evidence="3">MCE family protein</fullName>
    </submittedName>
</protein>
<evidence type="ECO:0000313" key="4">
    <source>
        <dbReference type="Proteomes" id="UP000325385"/>
    </source>
</evidence>
<accession>A0A222EST9</accession>
<dbReference type="GeneID" id="69695797"/>
<dbReference type="Pfam" id="PF02470">
    <property type="entry name" value="MlaD"/>
    <property type="match status" value="1"/>
</dbReference>
<dbReference type="EMBL" id="CP032228">
    <property type="protein sequence ID" value="QFI61961.1"/>
    <property type="molecule type" value="Genomic_DNA"/>
</dbReference>
<keyword evidence="2" id="KW-0812">Transmembrane</keyword>
<dbReference type="Proteomes" id="UP000325385">
    <property type="component" value="Chromosome"/>
</dbReference>
<dbReference type="KEGG" id="efv:CHH26_02815"/>
<dbReference type="PANTHER" id="PTHR36698:SF3">
    <property type="entry name" value="ABC-TYPE TRANSPORT AUXILIARY LIPOPROTEIN COMPONENT DOMAIN-CONTAINING PROTEIN"/>
    <property type="match status" value="1"/>
</dbReference>
<keyword evidence="2" id="KW-1133">Transmembrane helix</keyword>
<organism evidence="3 4">
    <name type="scientific">Qipengyuania flava</name>
    <dbReference type="NCBI Taxonomy" id="192812"/>
    <lineage>
        <taxon>Bacteria</taxon>
        <taxon>Pseudomonadati</taxon>
        <taxon>Pseudomonadota</taxon>
        <taxon>Alphaproteobacteria</taxon>
        <taxon>Sphingomonadales</taxon>
        <taxon>Erythrobacteraceae</taxon>
        <taxon>Qipengyuania</taxon>
    </lineage>
</organism>
<dbReference type="RefSeq" id="WP_082837520.1">
    <property type="nucleotide sequence ID" value="NZ_CP022528.1"/>
</dbReference>
<keyword evidence="2" id="KW-0472">Membrane</keyword>
<proteinExistence type="predicted"/>
<gene>
    <name evidence="3" type="ORF">D0Y83_00685</name>
</gene>
<feature type="transmembrane region" description="Helical" evidence="2">
    <location>
        <begin position="7"/>
        <end position="29"/>
    </location>
</feature>
<dbReference type="AlphaFoldDB" id="A0A222EST9"/>
<dbReference type="InterPro" id="IPR003399">
    <property type="entry name" value="Mce/MlaD"/>
</dbReference>
<dbReference type="PANTHER" id="PTHR36698">
    <property type="entry name" value="BLL5892 PROTEIN"/>
    <property type="match status" value="1"/>
</dbReference>
<name>A0A222EST9_9SPHN</name>
<evidence type="ECO:0000256" key="2">
    <source>
        <dbReference type="SAM" id="Phobius"/>
    </source>
</evidence>